<feature type="region of interest" description="Disordered" evidence="1">
    <location>
        <begin position="397"/>
        <end position="448"/>
    </location>
</feature>
<evidence type="ECO:0000256" key="1">
    <source>
        <dbReference type="SAM" id="MobiDB-lite"/>
    </source>
</evidence>
<feature type="region of interest" description="Disordered" evidence="1">
    <location>
        <begin position="72"/>
        <end position="92"/>
    </location>
</feature>
<protein>
    <submittedName>
        <fullName evidence="2">BgtA-20306</fullName>
    </submittedName>
</protein>
<proteinExistence type="predicted"/>
<feature type="region of interest" description="Disordered" evidence="1">
    <location>
        <begin position="220"/>
        <end position="257"/>
    </location>
</feature>
<feature type="region of interest" description="Disordered" evidence="1">
    <location>
        <begin position="17"/>
        <end position="37"/>
    </location>
</feature>
<name>A0A381L5H4_BLUGR</name>
<dbReference type="OrthoDB" id="5317787at2759"/>
<dbReference type="EMBL" id="UIGY01000028">
    <property type="protein sequence ID" value="SUZ08790.1"/>
    <property type="molecule type" value="Genomic_DNA"/>
</dbReference>
<sequence length="448" mass="50841">MPHSVRKYFKKSCSNSVANSRWNSDSRNSETPSPQATHLGLLSSHQHAVNRLFCTSDYDHVSPITSICSRSSTDTYADSDANHEETGNPQTSKFLEPASFRLCHKLPRPNLRPSSPSDFAEYFPSTRIMSICHDDTSGDSMTNIRVDTDDLEHQGAIQLFHLRIQDIENRKFSFRRYERYSGREICKTSQKCLPPGPVKRAVLPRSVSLALANMRLTSASFSSQTSTTRPHFNPEHDAQPLDSDRGQDPSDLDSLSSEVEDKQALVLPDVIRLDFSNYAQVEIKCRPVKYGRRYGFEYWGQEYAWKRIGRPDALDENIFYHLFRYSDSKIIAHILPQVRSDRERSKDREMGDWVPPCQLWINDAAVVQGAGDVADVIVATGLVALVDDSIKSYSLEASDHERKSSRHRRRLGNLRKRSPAFRSSGSRRGICLGGKKSEESHTWEAQRG</sequence>
<feature type="compositionally biased region" description="Basic and acidic residues" evidence="1">
    <location>
        <begin position="435"/>
        <end position="448"/>
    </location>
</feature>
<dbReference type="AlphaFoldDB" id="A0A381L5H4"/>
<evidence type="ECO:0000313" key="2">
    <source>
        <dbReference type="EMBL" id="SUZ08790.1"/>
    </source>
</evidence>
<organism evidence="2">
    <name type="scientific">Blumeria graminis f. sp. tritici 96224</name>
    <dbReference type="NCBI Taxonomy" id="1268274"/>
    <lineage>
        <taxon>Eukaryota</taxon>
        <taxon>Fungi</taxon>
        <taxon>Dikarya</taxon>
        <taxon>Ascomycota</taxon>
        <taxon>Pezizomycotina</taxon>
        <taxon>Leotiomycetes</taxon>
        <taxon>Erysiphales</taxon>
        <taxon>Erysiphaceae</taxon>
        <taxon>Blumeria</taxon>
    </lineage>
</organism>
<feature type="compositionally biased region" description="Polar residues" evidence="1">
    <location>
        <begin position="17"/>
        <end position="36"/>
    </location>
</feature>
<gene>
    <name evidence="2" type="ORF">BGT96224V2_LOCUS1930</name>
</gene>
<feature type="compositionally biased region" description="Basic residues" evidence="1">
    <location>
        <begin position="403"/>
        <end position="419"/>
    </location>
</feature>
<accession>A0A381L5H4</accession>
<feature type="non-terminal residue" evidence="2">
    <location>
        <position position="448"/>
    </location>
</feature>
<feature type="compositionally biased region" description="Basic and acidic residues" evidence="1">
    <location>
        <begin position="232"/>
        <end position="248"/>
    </location>
</feature>
<reference evidence="2" key="1">
    <citation type="submission" date="2018-07" db="EMBL/GenBank/DDBJ databases">
        <authorList>
            <person name="Quirk P.G."/>
            <person name="Krulwich T.A."/>
        </authorList>
    </citation>
    <scope>NUCLEOTIDE SEQUENCE</scope>
    <source>
        <strain evidence="2">96224</strain>
    </source>
</reference>